<feature type="region of interest" description="Disordered" evidence="2">
    <location>
        <begin position="1046"/>
        <end position="1066"/>
    </location>
</feature>
<keyword evidence="4" id="KW-1185">Reference proteome</keyword>
<feature type="region of interest" description="Disordered" evidence="2">
    <location>
        <begin position="583"/>
        <end position="603"/>
    </location>
</feature>
<dbReference type="Pfam" id="PF24681">
    <property type="entry name" value="Kelch_KLHDC2_KLHL20_DRC7"/>
    <property type="match status" value="1"/>
</dbReference>
<feature type="compositionally biased region" description="Polar residues" evidence="2">
    <location>
        <begin position="22"/>
        <end position="40"/>
    </location>
</feature>
<name>A0ABQ7RM76_9ASCO</name>
<feature type="compositionally biased region" description="Polar residues" evidence="2">
    <location>
        <begin position="1057"/>
        <end position="1066"/>
    </location>
</feature>
<feature type="region of interest" description="Disordered" evidence="2">
    <location>
        <begin position="1"/>
        <end position="72"/>
    </location>
</feature>
<dbReference type="Gene3D" id="2.120.10.80">
    <property type="entry name" value="Kelch-type beta propeller"/>
    <property type="match status" value="2"/>
</dbReference>
<evidence type="ECO:0000313" key="3">
    <source>
        <dbReference type="EMBL" id="KAG7768392.1"/>
    </source>
</evidence>
<evidence type="ECO:0000256" key="2">
    <source>
        <dbReference type="SAM" id="MobiDB-lite"/>
    </source>
</evidence>
<dbReference type="SUPFAM" id="SSF117281">
    <property type="entry name" value="Kelch motif"/>
    <property type="match status" value="1"/>
</dbReference>
<gene>
    <name evidence="3" type="ORF">KL946_001210</name>
</gene>
<evidence type="ECO:0000256" key="1">
    <source>
        <dbReference type="SAM" id="Coils"/>
    </source>
</evidence>
<accession>A0ABQ7RM76</accession>
<keyword evidence="1" id="KW-0175">Coiled coil</keyword>
<dbReference type="Proteomes" id="UP000697297">
    <property type="component" value="Unassembled WGS sequence"/>
</dbReference>
<feature type="coiled-coil region" evidence="1">
    <location>
        <begin position="723"/>
        <end position="768"/>
    </location>
</feature>
<feature type="coiled-coil region" evidence="1">
    <location>
        <begin position="1077"/>
        <end position="1104"/>
    </location>
</feature>
<dbReference type="PANTHER" id="PTHR23244">
    <property type="entry name" value="KELCH REPEAT DOMAIN"/>
    <property type="match status" value="1"/>
</dbReference>
<feature type="compositionally biased region" description="Polar residues" evidence="2">
    <location>
        <begin position="50"/>
        <end position="63"/>
    </location>
</feature>
<dbReference type="EMBL" id="JAHLUN010000002">
    <property type="protein sequence ID" value="KAG7768392.1"/>
    <property type="molecule type" value="Genomic_DNA"/>
</dbReference>
<proteinExistence type="predicted"/>
<comment type="caution">
    <text evidence="3">The sequence shown here is derived from an EMBL/GenBank/DDBJ whole genome shotgun (WGS) entry which is preliminary data.</text>
</comment>
<sequence length="1110" mass="124853">MAPFFKIKSKSPRVSSEGSSSPNETLQTPQSSRIPSNSSEKVGHALQGKSAASGTEQHVTSHITPIKEQKNQIASFRALPPRTLPIDQSEHFPYQSFSELRRQTFSNPVIMEDDQINGNTVPTQLGTAAETKVPQKVDASRNAGEVQQQARSKIAPSSPWKKKILYNSPFPRFSHAASSFTSEAGALYLMGGLCGKNVFGDMWIVEPIKSTPDNSNDYPYIASAIENFEKIPSPRIGHSSTLIGNAFIVFAGDTVTNTTQELDNKLYFFNITSLKWTITSPEGLKPCGRYGHQIAVLNFENDASPSKWSSYLYVFGGQVENDYFNDMWRFDLSNFRDPKTQWEQIAIDDGDIAPPMTSNHTMTAYNNKLYVYGGTDGISIYNHLLVFDSFTNRWEFCTLKGSVIPPPLQGHAAAIYQNLLFIFGGKTVGGEACDGLYIIDLNTLTCFQLESNLLCSPAQRCGHTITIDPAHEKLLVMGGDQLDNDFTHVSETKNKPVQGSRFEYRNSIIYELDLQLLPHFLKFTSSLDKQPEAKSSQSFRELSEISINNNNEPVGVTRGSSRLSQYAVYEKVSDDDDIKEIVDDQVDDPTVSHPFRRQSEKDLPKLEQDCDNENLALTLPDPGPQSDETEASYTSRGFMRAHGKLSNAPKKKTPYFHVNGDAGEQVLSNAGGFATTLATDSYQNIENTHCNKNSFESSKQEYAGLDTFGPSIRNGSDLNIKSVEEFTNLLHSLKKDMAEKVERANYQLNSLESQRQELIRENELLKSQIAGDAAERGRPIQEKFNEREPFTVVSARNFSDSQRIALENRVTQLTAKNTALLSKVKNYGWLFEQRLQNLDKVNLLVQEQERSIRLLKSHLKGEAAISNKLTELESRIKCAEEKSRYLSDIVGIRDNTTSDVLESFVDKRKCYYLQASQLAETIGELLKSWKDTPRERLLDHLVHDSNSPHQLVGANDGNLAEDLQKQVNELIASKRNDEEKISKLTEELRMYSLKAKELEDSYKKSYASLRNSHKALTVSQSEIEKHKELNKRLMNELKELQMKSMNTSDKEMKDNSSDTSNTSGIDTSFDARYDVKIKDLEAELFIVSQERDQLKEEIISLKKKLYAVSS</sequence>
<feature type="compositionally biased region" description="Low complexity" evidence="2">
    <location>
        <begin position="12"/>
        <end position="21"/>
    </location>
</feature>
<organism evidence="3 4">
    <name type="scientific">Ogataea haglerorum</name>
    <dbReference type="NCBI Taxonomy" id="1937702"/>
    <lineage>
        <taxon>Eukaryota</taxon>
        <taxon>Fungi</taxon>
        <taxon>Dikarya</taxon>
        <taxon>Ascomycota</taxon>
        <taxon>Saccharomycotina</taxon>
        <taxon>Pichiomycetes</taxon>
        <taxon>Pichiales</taxon>
        <taxon>Pichiaceae</taxon>
        <taxon>Ogataea</taxon>
    </lineage>
</organism>
<evidence type="ECO:0000313" key="4">
    <source>
        <dbReference type="Proteomes" id="UP000697297"/>
    </source>
</evidence>
<protein>
    <submittedName>
        <fullName evidence="3">Uncharacterized protein</fullName>
    </submittedName>
</protein>
<dbReference type="InterPro" id="IPR015915">
    <property type="entry name" value="Kelch-typ_b-propeller"/>
</dbReference>
<reference evidence="3 4" key="1">
    <citation type="journal article" date="2021" name="G3 (Bethesda)">
        <title>Genomic diversity, chromosomal rearrangements, and interspecies hybridization in the ogataea polymorpha species complex.</title>
        <authorList>
            <person name="Hanson S.J."/>
            <person name="Cinneide E.O."/>
            <person name="Salzberg L.I."/>
            <person name="Wolfe K.H."/>
            <person name="McGowan J."/>
            <person name="Fitzpatrick D.A."/>
            <person name="Matlin K."/>
        </authorList>
    </citation>
    <scope>NUCLEOTIDE SEQUENCE [LARGE SCALE GENOMIC DNA]</scope>
    <source>
        <strain evidence="3">81-436-3</strain>
    </source>
</reference>